<sequence length="598" mass="66379">MRTANISIIPSELLLHTFWLGSHPEPPHPDLGETYDDGSSPQREEPLDLRGISRSIPPRSSEGIPSTIGPSSNRYSRGHSVSEKSRQRCYTLSGEFNPVFDILVPHVLRWRSLVLKVRDIECKTGARNYLSTCGTAPLLETLQLYHFDHWETSEELHTAIVRPPVHIFDRNLPSLRNIFLIGVNLNWSTSPFLSNLEDIELALHSVRVRPTYAEWHKILSASPNLRRLSIHYSGPTNPNDWPDDPIVLPKLNELSVTDLDPDYLCRLLERLSIPEVRRLRLELPEQNHTPFIELVSRPSAPLFARLDALHINALECSSAAWRAFLASMPLLRFLAVDFRRVDASLRGMLVGSADDGKAICPKLSSVKFMGMTAPELEQFVRACVQLGFQLDVLYLVYADRRFLEDLVEVPCRVRCFRGQDDEDEEVEGDGEDFYTDGEDEITLDNLESGDDTSETESMHESGVVSSLTCESLFAEEAQGKYELLCNLTTLCIDFGGSDGPECEDTQTRKLVYAYHVHQKNTSSSSNGKPSAPPTPPAPAPGGKSAVSKRRTGLKGKAAAIRGSGGEGGHVLGGADYVDLMMGSRKKARAEAAKLPPPT</sequence>
<feature type="compositionally biased region" description="Pro residues" evidence="1">
    <location>
        <begin position="530"/>
        <end position="539"/>
    </location>
</feature>
<name>A0A4Y7Q385_9AGAM</name>
<accession>A0A4Y7Q385</accession>
<dbReference type="Gene3D" id="3.80.10.10">
    <property type="entry name" value="Ribonuclease Inhibitor"/>
    <property type="match status" value="1"/>
</dbReference>
<evidence type="ECO:0000313" key="3">
    <source>
        <dbReference type="Proteomes" id="UP000294933"/>
    </source>
</evidence>
<reference evidence="2 3" key="1">
    <citation type="submission" date="2018-06" db="EMBL/GenBank/DDBJ databases">
        <title>A transcriptomic atlas of mushroom development highlights an independent origin of complex multicellularity.</title>
        <authorList>
            <consortium name="DOE Joint Genome Institute"/>
            <person name="Krizsan K."/>
            <person name="Almasi E."/>
            <person name="Merenyi Z."/>
            <person name="Sahu N."/>
            <person name="Viragh M."/>
            <person name="Koszo T."/>
            <person name="Mondo S."/>
            <person name="Kiss B."/>
            <person name="Balint B."/>
            <person name="Kues U."/>
            <person name="Barry K."/>
            <person name="Hegedus J.C."/>
            <person name="Henrissat B."/>
            <person name="Johnson J."/>
            <person name="Lipzen A."/>
            <person name="Ohm R."/>
            <person name="Nagy I."/>
            <person name="Pangilinan J."/>
            <person name="Yan J."/>
            <person name="Xiong Y."/>
            <person name="Grigoriev I.V."/>
            <person name="Hibbett D.S."/>
            <person name="Nagy L.G."/>
        </authorList>
    </citation>
    <scope>NUCLEOTIDE SEQUENCE [LARGE SCALE GENOMIC DNA]</scope>
    <source>
        <strain evidence="2 3">SZMC22713</strain>
    </source>
</reference>
<proteinExistence type="predicted"/>
<feature type="region of interest" description="Disordered" evidence="1">
    <location>
        <begin position="26"/>
        <end position="80"/>
    </location>
</feature>
<feature type="region of interest" description="Disordered" evidence="1">
    <location>
        <begin position="518"/>
        <end position="573"/>
    </location>
</feature>
<dbReference type="EMBL" id="ML170176">
    <property type="protein sequence ID" value="TDL22117.1"/>
    <property type="molecule type" value="Genomic_DNA"/>
</dbReference>
<feature type="compositionally biased region" description="Gly residues" evidence="1">
    <location>
        <begin position="562"/>
        <end position="571"/>
    </location>
</feature>
<feature type="compositionally biased region" description="Low complexity" evidence="1">
    <location>
        <begin position="50"/>
        <end position="66"/>
    </location>
</feature>
<protein>
    <recommendedName>
        <fullName evidence="4">RNI-like protein</fullName>
    </recommendedName>
</protein>
<evidence type="ECO:0000256" key="1">
    <source>
        <dbReference type="SAM" id="MobiDB-lite"/>
    </source>
</evidence>
<dbReference type="OrthoDB" id="3260306at2759"/>
<dbReference type="Proteomes" id="UP000294933">
    <property type="component" value="Unassembled WGS sequence"/>
</dbReference>
<dbReference type="STRING" id="50990.A0A4Y7Q385"/>
<dbReference type="VEuPathDB" id="FungiDB:BD410DRAFT_803635"/>
<evidence type="ECO:0008006" key="4">
    <source>
        <dbReference type="Google" id="ProtNLM"/>
    </source>
</evidence>
<keyword evidence="3" id="KW-1185">Reference proteome</keyword>
<dbReference type="InterPro" id="IPR032675">
    <property type="entry name" value="LRR_dom_sf"/>
</dbReference>
<gene>
    <name evidence="2" type="ORF">BD410DRAFT_803635</name>
</gene>
<organism evidence="2 3">
    <name type="scientific">Rickenella mellea</name>
    <dbReference type="NCBI Taxonomy" id="50990"/>
    <lineage>
        <taxon>Eukaryota</taxon>
        <taxon>Fungi</taxon>
        <taxon>Dikarya</taxon>
        <taxon>Basidiomycota</taxon>
        <taxon>Agaricomycotina</taxon>
        <taxon>Agaricomycetes</taxon>
        <taxon>Hymenochaetales</taxon>
        <taxon>Rickenellaceae</taxon>
        <taxon>Rickenella</taxon>
    </lineage>
</organism>
<evidence type="ECO:0000313" key="2">
    <source>
        <dbReference type="EMBL" id="TDL22117.1"/>
    </source>
</evidence>
<dbReference type="AlphaFoldDB" id="A0A4Y7Q385"/>